<dbReference type="Proteomes" id="UP001633002">
    <property type="component" value="Unassembled WGS sequence"/>
</dbReference>
<name>A0ABD3HSZ1_9MARC</name>
<dbReference type="InterPro" id="IPR000073">
    <property type="entry name" value="AB_hydrolase_1"/>
</dbReference>
<protein>
    <recommendedName>
        <fullName evidence="6">AB hydrolase-1 domain-containing protein</fullName>
    </recommendedName>
</protein>
<dbReference type="PANTHER" id="PTHR43433">
    <property type="entry name" value="HYDROLASE, ALPHA/BETA FOLD FAMILY PROTEIN"/>
    <property type="match status" value="1"/>
</dbReference>
<evidence type="ECO:0000313" key="4">
    <source>
        <dbReference type="EMBL" id="KAL3693744.1"/>
    </source>
</evidence>
<dbReference type="InterPro" id="IPR050471">
    <property type="entry name" value="AB_hydrolase"/>
</dbReference>
<dbReference type="SUPFAM" id="SSF53474">
    <property type="entry name" value="alpha/beta-Hydrolases"/>
    <property type="match status" value="1"/>
</dbReference>
<dbReference type="Pfam" id="PF06955">
    <property type="entry name" value="XET_C"/>
    <property type="match status" value="1"/>
</dbReference>
<dbReference type="AlphaFoldDB" id="A0ABD3HSZ1"/>
<dbReference type="Gene3D" id="3.40.50.1820">
    <property type="entry name" value="alpha/beta hydrolase"/>
    <property type="match status" value="1"/>
</dbReference>
<accession>A0ABD3HSZ1</accession>
<sequence length="598" mass="67037">MPYCHVQDGKWKGDEDVRGGTKSPAEDVKLFYQLYGHGPTKILFIIGLAGTHDAWGPQLVGLCGTDIPNEREVLDSNKDGQEEELQDRDGEAAEAGDGVVLESHGTTIEDCLSTYTEGNREATYDPKDQTGNGVQVCTFDNRGVGKSSMPLRRSHYSTRTMAEDALALLDHLGWEKVHVCGHSMGGMIACKLAALAPESGGLVDVDWCHGRWLSMHTKAFYSAAQLNKRTLSIAYRILRAKTPEARAAVDLDTHFTYDYLEAVVDDEKRRHRLFKEYVRNLSNAGMQPKYGLEGQAYACWKHSLDSEEIHTIRSAGVMVSVVHGREDVIAQVEHARKLAKKLHPVSRMVELGGAHLVTHENTEEVNEVLLSMVRAVNLNVHCFEWERVDSGSYGEGGGEQLQGKDHGERELQVAVGSTTSKCGSNLSGAAVLVYEIYTKLVPEWVDFLYIFPALHWTARLSFQFLYRGNEPSRKGRGSLRVVMGRAVMYVHGTLFEASSWATRGGAVPIDWTEAPFQVNYKDFNYQSCKVYNGNTIPCRQNVKSNPWEQPEFQELSTYQKQQLRNVRAKYMTYDYCRDRVRYPTAPMECSANAMAWAL</sequence>
<comment type="caution">
    <text evidence="4">The sequence shown here is derived from an EMBL/GenBank/DDBJ whole genome shotgun (WGS) entry which is preliminary data.</text>
</comment>
<evidence type="ECO:0000259" key="3">
    <source>
        <dbReference type="Pfam" id="PF06955"/>
    </source>
</evidence>
<dbReference type="InterPro" id="IPR013320">
    <property type="entry name" value="ConA-like_dom_sf"/>
</dbReference>
<proteinExistence type="predicted"/>
<evidence type="ECO:0000313" key="5">
    <source>
        <dbReference type="Proteomes" id="UP001633002"/>
    </source>
</evidence>
<feature type="domain" description="AB hydrolase-1" evidence="2">
    <location>
        <begin position="133"/>
        <end position="198"/>
    </location>
</feature>
<evidence type="ECO:0000259" key="2">
    <source>
        <dbReference type="Pfam" id="PF00561"/>
    </source>
</evidence>
<dbReference type="SUPFAM" id="SSF49899">
    <property type="entry name" value="Concanavalin A-like lectins/glucanases"/>
    <property type="match status" value="1"/>
</dbReference>
<gene>
    <name evidence="4" type="ORF">R1sor_007395</name>
</gene>
<dbReference type="Pfam" id="PF00561">
    <property type="entry name" value="Abhydrolase_1"/>
    <property type="match status" value="1"/>
</dbReference>
<evidence type="ECO:0008006" key="6">
    <source>
        <dbReference type="Google" id="ProtNLM"/>
    </source>
</evidence>
<dbReference type="EMBL" id="JBJQOH010000003">
    <property type="protein sequence ID" value="KAL3693744.1"/>
    <property type="molecule type" value="Genomic_DNA"/>
</dbReference>
<dbReference type="InterPro" id="IPR010713">
    <property type="entry name" value="XET_C"/>
</dbReference>
<dbReference type="PANTHER" id="PTHR43433:SF5">
    <property type="entry name" value="AB HYDROLASE-1 DOMAIN-CONTAINING PROTEIN"/>
    <property type="match status" value="1"/>
</dbReference>
<dbReference type="InterPro" id="IPR029058">
    <property type="entry name" value="AB_hydrolase_fold"/>
</dbReference>
<feature type="region of interest" description="Disordered" evidence="1">
    <location>
        <begin position="73"/>
        <end position="93"/>
    </location>
</feature>
<feature type="domain" description="Xyloglucan endo-transglycosylase C-terminal" evidence="3">
    <location>
        <begin position="544"/>
        <end position="589"/>
    </location>
</feature>
<keyword evidence="5" id="KW-1185">Reference proteome</keyword>
<evidence type="ECO:0000256" key="1">
    <source>
        <dbReference type="SAM" id="MobiDB-lite"/>
    </source>
</evidence>
<reference evidence="4 5" key="1">
    <citation type="submission" date="2024-09" db="EMBL/GenBank/DDBJ databases">
        <title>Chromosome-scale assembly of Riccia sorocarpa.</title>
        <authorList>
            <person name="Paukszto L."/>
        </authorList>
    </citation>
    <scope>NUCLEOTIDE SEQUENCE [LARGE SCALE GENOMIC DNA]</scope>
    <source>
        <strain evidence="4">LP-2024</strain>
        <tissue evidence="4">Aerial parts of the thallus</tissue>
    </source>
</reference>
<organism evidence="4 5">
    <name type="scientific">Riccia sorocarpa</name>
    <dbReference type="NCBI Taxonomy" id="122646"/>
    <lineage>
        <taxon>Eukaryota</taxon>
        <taxon>Viridiplantae</taxon>
        <taxon>Streptophyta</taxon>
        <taxon>Embryophyta</taxon>
        <taxon>Marchantiophyta</taxon>
        <taxon>Marchantiopsida</taxon>
        <taxon>Marchantiidae</taxon>
        <taxon>Marchantiales</taxon>
        <taxon>Ricciaceae</taxon>
        <taxon>Riccia</taxon>
    </lineage>
</organism>
<dbReference type="Gene3D" id="2.60.120.200">
    <property type="match status" value="1"/>
</dbReference>